<name>A0A2U1P9Y6_ARTAN</name>
<dbReference type="GO" id="GO:0016853">
    <property type="term" value="F:isomerase activity"/>
    <property type="evidence" value="ECO:0007669"/>
    <property type="project" value="UniProtKB-KW"/>
</dbReference>
<keyword evidence="1" id="KW-0413">Isomerase</keyword>
<comment type="caution">
    <text evidence="1">The sequence shown here is derived from an EMBL/GenBank/DDBJ whole genome shotgun (WGS) entry which is preliminary data.</text>
</comment>
<keyword evidence="2" id="KW-1185">Reference proteome</keyword>
<organism evidence="1 2">
    <name type="scientific">Artemisia annua</name>
    <name type="common">Sweet wormwood</name>
    <dbReference type="NCBI Taxonomy" id="35608"/>
    <lineage>
        <taxon>Eukaryota</taxon>
        <taxon>Viridiplantae</taxon>
        <taxon>Streptophyta</taxon>
        <taxon>Embryophyta</taxon>
        <taxon>Tracheophyta</taxon>
        <taxon>Spermatophyta</taxon>
        <taxon>Magnoliopsida</taxon>
        <taxon>eudicotyledons</taxon>
        <taxon>Gunneridae</taxon>
        <taxon>Pentapetalae</taxon>
        <taxon>asterids</taxon>
        <taxon>campanulids</taxon>
        <taxon>Asterales</taxon>
        <taxon>Asteraceae</taxon>
        <taxon>Asteroideae</taxon>
        <taxon>Anthemideae</taxon>
        <taxon>Artemisiinae</taxon>
        <taxon>Artemisia</taxon>
    </lineage>
</organism>
<evidence type="ECO:0000313" key="1">
    <source>
        <dbReference type="EMBL" id="PWA82549.1"/>
    </source>
</evidence>
<dbReference type="AlphaFoldDB" id="A0A2U1P9Y6"/>
<gene>
    <name evidence="1" type="ORF">CTI12_AA175370</name>
</gene>
<dbReference type="EMBL" id="PKPP01001461">
    <property type="protein sequence ID" value="PWA82549.1"/>
    <property type="molecule type" value="Genomic_DNA"/>
</dbReference>
<proteinExistence type="predicted"/>
<dbReference type="Proteomes" id="UP000245207">
    <property type="component" value="Unassembled WGS sequence"/>
</dbReference>
<dbReference type="OrthoDB" id="1872003at2759"/>
<protein>
    <submittedName>
        <fullName evidence="1">Putative arabinose 5-phosphate isomerase</fullName>
    </submittedName>
</protein>
<accession>A0A2U1P9Y6</accession>
<sequence>MAVEEMKKMEAPPSPVQFLPVVNEHNIVIGNTTWTGLSWPFKLLPISWPFKLLPIIHSCYVSTV</sequence>
<reference evidence="1 2" key="1">
    <citation type="journal article" date="2018" name="Mol. Plant">
        <title>The genome of Artemisia annua provides insight into the evolution of Asteraceae family and artemisinin biosynthesis.</title>
        <authorList>
            <person name="Shen Q."/>
            <person name="Zhang L."/>
            <person name="Liao Z."/>
            <person name="Wang S."/>
            <person name="Yan T."/>
            <person name="Shi P."/>
            <person name="Liu M."/>
            <person name="Fu X."/>
            <person name="Pan Q."/>
            <person name="Wang Y."/>
            <person name="Lv Z."/>
            <person name="Lu X."/>
            <person name="Zhang F."/>
            <person name="Jiang W."/>
            <person name="Ma Y."/>
            <person name="Chen M."/>
            <person name="Hao X."/>
            <person name="Li L."/>
            <person name="Tang Y."/>
            <person name="Lv G."/>
            <person name="Zhou Y."/>
            <person name="Sun X."/>
            <person name="Brodelius P.E."/>
            <person name="Rose J.K.C."/>
            <person name="Tang K."/>
        </authorList>
    </citation>
    <scope>NUCLEOTIDE SEQUENCE [LARGE SCALE GENOMIC DNA]</scope>
    <source>
        <strain evidence="2">cv. Huhao1</strain>
        <tissue evidence="1">Leaf</tissue>
    </source>
</reference>
<dbReference type="STRING" id="35608.A0A2U1P9Y6"/>
<evidence type="ECO:0000313" key="2">
    <source>
        <dbReference type="Proteomes" id="UP000245207"/>
    </source>
</evidence>